<dbReference type="SUPFAM" id="SSF52016">
    <property type="entry name" value="LeuD/IlvD-like"/>
    <property type="match status" value="1"/>
</dbReference>
<dbReference type="CDD" id="cd01586">
    <property type="entry name" value="AcnA_IRP"/>
    <property type="match status" value="1"/>
</dbReference>
<reference evidence="18 19" key="1">
    <citation type="submission" date="2018-06" db="EMBL/GenBank/DDBJ databases">
        <authorList>
            <consortium name="Pathogen Informatics"/>
            <person name="Doyle S."/>
        </authorList>
    </citation>
    <scope>NUCLEOTIDE SEQUENCE [LARGE SCALE GENOMIC DNA]</scope>
    <source>
        <strain evidence="18 19">NCTC10661</strain>
    </source>
</reference>
<sequence length="905" mass="98548">MAHNLHKTLKEFDSGSGKGKFYSLPQLGKELKTKIERLPVSIRIVLESVLRNYDGKKITEEHIEQLANWKPTAKRVDEIPFVVSRVVLQDFTGVPLLADIAAMRGVAERTGKNPKKIEPLVPVDLVVDHSVQIDYFRQKDALDLNMKLEFQRNNERYQFMKWGMQAFDTFKVVPPGVGIVHQVNLEYLARGVHKKADGADTVYYPDTLVGTDSHTTMINGIGVVGWGVGGIEAEAGMLGQPVYFLTPDVVGVELKGKLREGVTATDLVLTITEMLRKEKVVGKFVEFFGEGTKSLSLPDRATIGNMAPEYGATMGFFPVDEKTIDYFEGTGRTKAEIAAFENYFKAQKLFGIPKAGDIDYTKVVTLDLTTVAPSLAGPKRPQDRIEIGNVKSTFTDLFSKPVAENGFAKKADDLGTQYTTSNGVDVKNGDILIAAITSCTNTSNPSVLLAAGLLAKKAVEAGLTVDPKIKTSLAPGSRIVTEYLTKTGLLPYLSKLGFEVAAYGCTTCIGNAGDLTPELNEAITKNDIVAAAVLSGNRNFEARIHPNIRANFLASPPLVVAYAIAGNITRDLMTEPVGKGKGGRDIYLGDIWPTSDEIHALLKFALDPKKFEDNYSKLTKKGDLWSKIEGESGQVYDWPKSTYIAEPPFFGNDFSMEPAASIPTVKGARALGIFGDSVTTDHISPAGSIKEDSPAGKWLKENGVQKADFNSYGSRRGNHDVMMRGTFANVRIKNLMIPAKADGTRVEGGLTIHQPSGEQQSIYDAAMQYVAADTPTVVFAGEEYGTGSSRDWAAKGTQLLGVKAVIARSFERIHRSNLVGMGVLPLQFKGSDSVQSLGITGDETFDIEGLGDDFKPQQDVTLVINRKNGETQRVQVLLRIDTPIEVDYYKHGGILPFVLRSLLAA</sequence>
<keyword evidence="8" id="KW-0816">Tricarboxylic acid cycle</keyword>
<comment type="similarity">
    <text evidence="5 15">Belongs to the aconitase/IPM isomerase family.</text>
</comment>
<dbReference type="Gene3D" id="3.30.499.10">
    <property type="entry name" value="Aconitase, domain 3"/>
    <property type="match status" value="2"/>
</dbReference>
<evidence type="ECO:0000256" key="10">
    <source>
        <dbReference type="ARBA" id="ARBA00022884"/>
    </source>
</evidence>
<evidence type="ECO:0000256" key="15">
    <source>
        <dbReference type="RuleBase" id="RU361275"/>
    </source>
</evidence>
<accession>A0AAE8T0R7</accession>
<dbReference type="GO" id="GO:0003994">
    <property type="term" value="F:aconitate hydratase activity"/>
    <property type="evidence" value="ECO:0007669"/>
    <property type="project" value="UniProtKB-EC"/>
</dbReference>
<dbReference type="GO" id="GO:0046872">
    <property type="term" value="F:metal ion binding"/>
    <property type="evidence" value="ECO:0007669"/>
    <property type="project" value="UniProtKB-KW"/>
</dbReference>
<evidence type="ECO:0000256" key="13">
    <source>
        <dbReference type="ARBA" id="ARBA00023239"/>
    </source>
</evidence>
<evidence type="ECO:0000256" key="1">
    <source>
        <dbReference type="ARBA" id="ARBA00000118"/>
    </source>
</evidence>
<evidence type="ECO:0000256" key="12">
    <source>
        <dbReference type="ARBA" id="ARBA00023014"/>
    </source>
</evidence>
<evidence type="ECO:0000259" key="17">
    <source>
        <dbReference type="Pfam" id="PF00694"/>
    </source>
</evidence>
<keyword evidence="13 15" id="KW-0456">Lyase</keyword>
<proteinExistence type="inferred from homology"/>
<dbReference type="Gene3D" id="3.20.19.10">
    <property type="entry name" value="Aconitase, domain 4"/>
    <property type="match status" value="1"/>
</dbReference>
<feature type="domain" description="Aconitase/3-isopropylmalate dehydratase large subunit alpha/beta/alpha" evidence="16">
    <location>
        <begin position="72"/>
        <end position="566"/>
    </location>
</feature>
<evidence type="ECO:0000313" key="19">
    <source>
        <dbReference type="Proteomes" id="UP000250416"/>
    </source>
</evidence>
<evidence type="ECO:0000256" key="2">
    <source>
        <dbReference type="ARBA" id="ARBA00001966"/>
    </source>
</evidence>
<keyword evidence="9" id="KW-0479">Metal-binding</keyword>
<dbReference type="InterPro" id="IPR015928">
    <property type="entry name" value="Aconitase/3IPM_dehydase_swvl"/>
</dbReference>
<keyword evidence="7 15" id="KW-0004">4Fe-4S</keyword>
<dbReference type="EC" id="4.2.1.3" evidence="15"/>
<comment type="caution">
    <text evidence="18">The sequence shown here is derived from an EMBL/GenBank/DDBJ whole genome shotgun (WGS) entry which is preliminary data.</text>
</comment>
<dbReference type="InterPro" id="IPR006249">
    <property type="entry name" value="Aconitase/IRP2"/>
</dbReference>
<name>A0AAE8T0R7_BURCE</name>
<dbReference type="InterPro" id="IPR018136">
    <property type="entry name" value="Aconitase_4Fe-4S_BS"/>
</dbReference>
<dbReference type="InterPro" id="IPR001030">
    <property type="entry name" value="Acoase/IPM_deHydtase_lsu_aba"/>
</dbReference>
<dbReference type="FunFam" id="3.30.499.10:FF:000020">
    <property type="entry name" value="Aconitate hydratase A"/>
    <property type="match status" value="1"/>
</dbReference>
<keyword evidence="10" id="KW-0694">RNA-binding</keyword>
<evidence type="ECO:0000256" key="3">
    <source>
        <dbReference type="ARBA" id="ARBA00004717"/>
    </source>
</evidence>
<keyword evidence="12 15" id="KW-0411">Iron-sulfur</keyword>
<dbReference type="GO" id="GO:0003723">
    <property type="term" value="F:RNA binding"/>
    <property type="evidence" value="ECO:0007669"/>
    <property type="project" value="UniProtKB-KW"/>
</dbReference>
<evidence type="ECO:0000256" key="7">
    <source>
        <dbReference type="ARBA" id="ARBA00022485"/>
    </source>
</evidence>
<evidence type="ECO:0000256" key="8">
    <source>
        <dbReference type="ARBA" id="ARBA00022532"/>
    </source>
</evidence>
<dbReference type="InterPro" id="IPR044137">
    <property type="entry name" value="AcnA_IRP_Swivel"/>
</dbReference>
<comment type="function">
    <text evidence="15">Catalyzes the isomerization of citrate to isocitrate via cis-aconitate.</text>
</comment>
<evidence type="ECO:0000256" key="9">
    <source>
        <dbReference type="ARBA" id="ARBA00022723"/>
    </source>
</evidence>
<evidence type="ECO:0000256" key="4">
    <source>
        <dbReference type="ARBA" id="ARBA00005026"/>
    </source>
</evidence>
<dbReference type="NCBIfam" id="NF006757">
    <property type="entry name" value="PRK09277.1"/>
    <property type="match status" value="1"/>
</dbReference>
<comment type="cofactor">
    <cofactor evidence="2">
        <name>[4Fe-4S] cluster</name>
        <dbReference type="ChEBI" id="CHEBI:49883"/>
    </cofactor>
</comment>
<comment type="subunit">
    <text evidence="6">Monomer.</text>
</comment>
<dbReference type="InterPro" id="IPR015931">
    <property type="entry name" value="Acnase/IPM_dHydase_lsu_aba_1/3"/>
</dbReference>
<gene>
    <name evidence="18" type="primary">citB</name>
    <name evidence="18" type="ORF">NCTC10661_00305</name>
</gene>
<dbReference type="RefSeq" id="WP_111996867.1">
    <property type="nucleotide sequence ID" value="NZ_CADEUP010000004.1"/>
</dbReference>
<organism evidence="18 19">
    <name type="scientific">Burkholderia cepacia</name>
    <name type="common">Pseudomonas cepacia</name>
    <dbReference type="NCBI Taxonomy" id="292"/>
    <lineage>
        <taxon>Bacteria</taxon>
        <taxon>Pseudomonadati</taxon>
        <taxon>Pseudomonadota</taxon>
        <taxon>Betaproteobacteria</taxon>
        <taxon>Burkholderiales</taxon>
        <taxon>Burkholderiaceae</taxon>
        <taxon>Burkholderia</taxon>
        <taxon>Burkholderia cepacia complex</taxon>
    </lineage>
</organism>
<dbReference type="Pfam" id="PF00330">
    <property type="entry name" value="Aconitase"/>
    <property type="match status" value="1"/>
</dbReference>
<dbReference type="NCBIfam" id="NF009520">
    <property type="entry name" value="PRK12881.1"/>
    <property type="match status" value="1"/>
</dbReference>
<protein>
    <recommendedName>
        <fullName evidence="15">Aconitate hydratase</fullName>
        <shortName evidence="15">Aconitase</shortName>
        <ecNumber evidence="15">4.2.1.3</ecNumber>
    </recommendedName>
</protein>
<dbReference type="PRINTS" id="PR00415">
    <property type="entry name" value="ACONITASE"/>
</dbReference>
<dbReference type="Gene3D" id="6.10.190.10">
    <property type="match status" value="1"/>
</dbReference>
<dbReference type="CDD" id="cd01580">
    <property type="entry name" value="AcnA_IRP_Swivel"/>
    <property type="match status" value="1"/>
</dbReference>
<dbReference type="GO" id="GO:0051539">
    <property type="term" value="F:4 iron, 4 sulfur cluster binding"/>
    <property type="evidence" value="ECO:0007669"/>
    <property type="project" value="UniProtKB-KW"/>
</dbReference>
<dbReference type="PANTHER" id="PTHR11670">
    <property type="entry name" value="ACONITASE/IRON-RESPONSIVE ELEMENT FAMILY MEMBER"/>
    <property type="match status" value="1"/>
</dbReference>
<dbReference type="GO" id="GO:0006099">
    <property type="term" value="P:tricarboxylic acid cycle"/>
    <property type="evidence" value="ECO:0007669"/>
    <property type="project" value="UniProtKB-KW"/>
</dbReference>
<feature type="domain" description="Aconitase A/isopropylmalate dehydratase small subunit swivel" evidence="17">
    <location>
        <begin position="697"/>
        <end position="829"/>
    </location>
</feature>
<evidence type="ECO:0000259" key="16">
    <source>
        <dbReference type="Pfam" id="PF00330"/>
    </source>
</evidence>
<evidence type="ECO:0000256" key="14">
    <source>
        <dbReference type="ARBA" id="ARBA00023501"/>
    </source>
</evidence>
<comment type="pathway">
    <text evidence="3">Carbohydrate metabolism; tricarboxylic acid cycle; isocitrate from oxaloacetate: step 2/2.</text>
</comment>
<dbReference type="GO" id="GO:0047456">
    <property type="term" value="F:2-methylisocitrate dehydratase activity"/>
    <property type="evidence" value="ECO:0007669"/>
    <property type="project" value="UniProtKB-EC"/>
</dbReference>
<dbReference type="SUPFAM" id="SSF53732">
    <property type="entry name" value="Aconitase iron-sulfur domain"/>
    <property type="match status" value="1"/>
</dbReference>
<evidence type="ECO:0000256" key="6">
    <source>
        <dbReference type="ARBA" id="ARBA00011245"/>
    </source>
</evidence>
<evidence type="ECO:0000256" key="5">
    <source>
        <dbReference type="ARBA" id="ARBA00007185"/>
    </source>
</evidence>
<dbReference type="Proteomes" id="UP000250416">
    <property type="component" value="Unassembled WGS sequence"/>
</dbReference>
<dbReference type="PROSITE" id="PS01244">
    <property type="entry name" value="ACONITASE_2"/>
    <property type="match status" value="1"/>
</dbReference>
<dbReference type="EMBL" id="UARD01000001">
    <property type="protein sequence ID" value="SPV11708.1"/>
    <property type="molecule type" value="Genomic_DNA"/>
</dbReference>
<dbReference type="AlphaFoldDB" id="A0AAE8T0R7"/>
<dbReference type="PROSITE" id="PS00450">
    <property type="entry name" value="ACONITASE_1"/>
    <property type="match status" value="1"/>
</dbReference>
<evidence type="ECO:0000313" key="18">
    <source>
        <dbReference type="EMBL" id="SPV11708.1"/>
    </source>
</evidence>
<keyword evidence="11 15" id="KW-0408">Iron</keyword>
<dbReference type="NCBIfam" id="TIGR01341">
    <property type="entry name" value="aconitase_1"/>
    <property type="match status" value="1"/>
</dbReference>
<dbReference type="InterPro" id="IPR036008">
    <property type="entry name" value="Aconitase_4Fe-4S_dom"/>
</dbReference>
<dbReference type="InterPro" id="IPR000573">
    <property type="entry name" value="AconitaseA/IPMdHydase_ssu_swvl"/>
</dbReference>
<comment type="pathway">
    <text evidence="4">Organic acid metabolism; propanoate degradation.</text>
</comment>
<dbReference type="Pfam" id="PF00694">
    <property type="entry name" value="Aconitase_C"/>
    <property type="match status" value="1"/>
</dbReference>
<evidence type="ECO:0000256" key="11">
    <source>
        <dbReference type="ARBA" id="ARBA00023004"/>
    </source>
</evidence>
<dbReference type="FunFam" id="3.20.19.10:FF:000001">
    <property type="entry name" value="Aconitate hydratase"/>
    <property type="match status" value="1"/>
</dbReference>
<comment type="catalytic activity">
    <reaction evidence="14 15">
        <text>citrate = D-threo-isocitrate</text>
        <dbReference type="Rhea" id="RHEA:10336"/>
        <dbReference type="ChEBI" id="CHEBI:15562"/>
        <dbReference type="ChEBI" id="CHEBI:16947"/>
        <dbReference type="EC" id="4.2.1.3"/>
    </reaction>
</comment>
<comment type="catalytic activity">
    <reaction evidence="1">
        <text>(2S,3R)-3-hydroxybutane-1,2,3-tricarboxylate = 2-methyl-cis-aconitate + H2O</text>
        <dbReference type="Rhea" id="RHEA:17941"/>
        <dbReference type="ChEBI" id="CHEBI:15377"/>
        <dbReference type="ChEBI" id="CHEBI:57429"/>
        <dbReference type="ChEBI" id="CHEBI:57872"/>
        <dbReference type="EC" id="4.2.1.99"/>
    </reaction>
</comment>
<dbReference type="FunFam" id="3.30.499.10:FF:000002">
    <property type="entry name" value="Aconitate hydratase"/>
    <property type="match status" value="1"/>
</dbReference>